<dbReference type="EC" id="1.1.1.25" evidence="2"/>
<comment type="pathway">
    <text evidence="1">Metabolic intermediate biosynthesis; chorismate biosynthesis; chorismate from D-erythrose 4-phosphate and phosphoenolpyruvate: step 4/7.</text>
</comment>
<reference evidence="9 10" key="1">
    <citation type="submission" date="2021-05" db="EMBL/GenBank/DDBJ databases">
        <title>Culturable bacteria isolated from Daya Bay.</title>
        <authorList>
            <person name="Zheng W."/>
            <person name="Yu S."/>
            <person name="Huang Y."/>
        </authorList>
    </citation>
    <scope>NUCLEOTIDE SEQUENCE [LARGE SCALE GENOMIC DNA]</scope>
    <source>
        <strain evidence="9 10">DP4N28-5</strain>
    </source>
</reference>
<accession>A0ABS6T6C1</accession>
<evidence type="ECO:0000259" key="7">
    <source>
        <dbReference type="Pfam" id="PF08501"/>
    </source>
</evidence>
<dbReference type="Pfam" id="PF08501">
    <property type="entry name" value="Shikimate_dh_N"/>
    <property type="match status" value="1"/>
</dbReference>
<dbReference type="InterPro" id="IPR013708">
    <property type="entry name" value="Shikimate_DH-bd_N"/>
</dbReference>
<dbReference type="EMBL" id="JAHUZE010000003">
    <property type="protein sequence ID" value="MBV7380081.1"/>
    <property type="molecule type" value="Genomic_DNA"/>
</dbReference>
<keyword evidence="10" id="KW-1185">Reference proteome</keyword>
<feature type="domain" description="SDH C-terminal" evidence="8">
    <location>
        <begin position="245"/>
        <end position="275"/>
    </location>
</feature>
<evidence type="ECO:0000256" key="3">
    <source>
        <dbReference type="ARBA" id="ARBA00022857"/>
    </source>
</evidence>
<evidence type="ECO:0000256" key="4">
    <source>
        <dbReference type="ARBA" id="ARBA00023141"/>
    </source>
</evidence>
<keyword evidence="4" id="KW-0028">Amino-acid biosynthesis</keyword>
<keyword evidence="4" id="KW-0057">Aromatic amino acid biosynthesis</keyword>
<name>A0ABS6T6C1_9RHOB</name>
<evidence type="ECO:0000256" key="5">
    <source>
        <dbReference type="ARBA" id="ARBA00049442"/>
    </source>
</evidence>
<dbReference type="RefSeq" id="WP_218393273.1">
    <property type="nucleotide sequence ID" value="NZ_JAHUZE010000003.1"/>
</dbReference>
<evidence type="ECO:0000259" key="6">
    <source>
        <dbReference type="Pfam" id="PF01488"/>
    </source>
</evidence>
<evidence type="ECO:0000256" key="1">
    <source>
        <dbReference type="ARBA" id="ARBA00004871"/>
    </source>
</evidence>
<dbReference type="InterPro" id="IPR006151">
    <property type="entry name" value="Shikm_DH/Glu-tRNA_Rdtase"/>
</dbReference>
<dbReference type="Pfam" id="PF01488">
    <property type="entry name" value="Shikimate_DH"/>
    <property type="match status" value="1"/>
</dbReference>
<dbReference type="PANTHER" id="PTHR21089:SF1">
    <property type="entry name" value="BIFUNCTIONAL 3-DEHYDROQUINATE DEHYDRATASE_SHIKIMATE DEHYDROGENASE, CHLOROPLASTIC"/>
    <property type="match status" value="1"/>
</dbReference>
<evidence type="ECO:0000313" key="9">
    <source>
        <dbReference type="EMBL" id="MBV7380081.1"/>
    </source>
</evidence>
<comment type="caution">
    <text evidence="9">The sequence shown here is derived from an EMBL/GenBank/DDBJ whole genome shotgun (WGS) entry which is preliminary data.</text>
</comment>
<dbReference type="InterPro" id="IPR041121">
    <property type="entry name" value="SDH_C"/>
</dbReference>
<comment type="catalytic activity">
    <reaction evidence="5">
        <text>shikimate + NADP(+) = 3-dehydroshikimate + NADPH + H(+)</text>
        <dbReference type="Rhea" id="RHEA:17737"/>
        <dbReference type="ChEBI" id="CHEBI:15378"/>
        <dbReference type="ChEBI" id="CHEBI:16630"/>
        <dbReference type="ChEBI" id="CHEBI:36208"/>
        <dbReference type="ChEBI" id="CHEBI:57783"/>
        <dbReference type="ChEBI" id="CHEBI:58349"/>
        <dbReference type="EC" id="1.1.1.25"/>
    </reaction>
</comment>
<evidence type="ECO:0000313" key="10">
    <source>
        <dbReference type="Proteomes" id="UP000756530"/>
    </source>
</evidence>
<dbReference type="InterPro" id="IPR022893">
    <property type="entry name" value="Shikimate_DH_fam"/>
</dbReference>
<gene>
    <name evidence="9" type="ORF">KJP28_14210</name>
</gene>
<sequence>MNEAGRPLAAVLVPPGETSVLPSVFRAWFTATGVHGRYLLLEVMPEDLEQVIAALPKAGFMGLHVAPAYQHQIMDVVDIITDRAALMSGVNTIIFRKDGKFHGDNTDGYGFIENLRQSVPDWNPKAGPAAIYGAGRAARVVVTALMEVGVEEIRIASRNRPKAEMLRHEFGSRIKVFDWLKAGNLADGAGLVVNATPLGREGMSEFRVPMDGLAPGAVACDLTINPPDTRFLRQSAAYGCRVADGVGMLLYQAAPSFERWFGQRPPVDDNIRQALMT</sequence>
<keyword evidence="3" id="KW-0521">NADP</keyword>
<dbReference type="PANTHER" id="PTHR21089">
    <property type="entry name" value="SHIKIMATE DEHYDROGENASE"/>
    <property type="match status" value="1"/>
</dbReference>
<dbReference type="CDD" id="cd01065">
    <property type="entry name" value="NAD_bind_Shikimate_DH"/>
    <property type="match status" value="1"/>
</dbReference>
<feature type="domain" description="Shikimate dehydrogenase substrate binding N-terminal" evidence="7">
    <location>
        <begin position="18"/>
        <end position="93"/>
    </location>
</feature>
<evidence type="ECO:0000256" key="2">
    <source>
        <dbReference type="ARBA" id="ARBA00012962"/>
    </source>
</evidence>
<feature type="domain" description="Quinate/shikimate 5-dehydrogenase/glutamyl-tRNA reductase" evidence="6">
    <location>
        <begin position="129"/>
        <end position="196"/>
    </location>
</feature>
<proteinExistence type="predicted"/>
<evidence type="ECO:0000259" key="8">
    <source>
        <dbReference type="Pfam" id="PF18317"/>
    </source>
</evidence>
<dbReference type="Pfam" id="PF18317">
    <property type="entry name" value="SDH_C"/>
    <property type="match status" value="1"/>
</dbReference>
<dbReference type="Proteomes" id="UP000756530">
    <property type="component" value="Unassembled WGS sequence"/>
</dbReference>
<organism evidence="9 10">
    <name type="scientific">Maritimibacter dapengensis</name>
    <dbReference type="NCBI Taxonomy" id="2836868"/>
    <lineage>
        <taxon>Bacteria</taxon>
        <taxon>Pseudomonadati</taxon>
        <taxon>Pseudomonadota</taxon>
        <taxon>Alphaproteobacteria</taxon>
        <taxon>Rhodobacterales</taxon>
        <taxon>Roseobacteraceae</taxon>
        <taxon>Maritimibacter</taxon>
    </lineage>
</organism>
<protein>
    <recommendedName>
        <fullName evidence="2">shikimate dehydrogenase (NADP(+))</fullName>
        <ecNumber evidence="2">1.1.1.25</ecNumber>
    </recommendedName>
</protein>